<dbReference type="Pfam" id="PF00001">
    <property type="entry name" value="7tm_1"/>
    <property type="match status" value="1"/>
</dbReference>
<dbReference type="PROSITE" id="PS00237">
    <property type="entry name" value="G_PROTEIN_RECEP_F1_1"/>
    <property type="match status" value="1"/>
</dbReference>
<dbReference type="CDD" id="cd00637">
    <property type="entry name" value="7tm_classA_rhodopsin-like"/>
    <property type="match status" value="1"/>
</dbReference>
<feature type="transmembrane region" description="Helical" evidence="10">
    <location>
        <begin position="67"/>
        <end position="90"/>
    </location>
</feature>
<proteinExistence type="inferred from homology"/>
<name>A0AAD9R1C4_ACRCE</name>
<feature type="transmembrane region" description="Helical" evidence="10">
    <location>
        <begin position="153"/>
        <end position="176"/>
    </location>
</feature>
<feature type="transmembrane region" description="Helical" evidence="10">
    <location>
        <begin position="260"/>
        <end position="283"/>
    </location>
</feature>
<evidence type="ECO:0000256" key="10">
    <source>
        <dbReference type="SAM" id="Phobius"/>
    </source>
</evidence>
<evidence type="ECO:0000313" key="12">
    <source>
        <dbReference type="EMBL" id="KAK2570921.1"/>
    </source>
</evidence>
<evidence type="ECO:0000256" key="6">
    <source>
        <dbReference type="ARBA" id="ARBA00023136"/>
    </source>
</evidence>
<feature type="domain" description="G-protein coupled receptors family 1 profile" evidence="11">
    <location>
        <begin position="47"/>
        <end position="288"/>
    </location>
</feature>
<keyword evidence="13" id="KW-1185">Reference proteome</keyword>
<evidence type="ECO:0000256" key="5">
    <source>
        <dbReference type="ARBA" id="ARBA00023040"/>
    </source>
</evidence>
<dbReference type="PANTHER" id="PTHR24249:SF372">
    <property type="entry name" value="G-PROTEIN COUPLED RECEPTORS FAMILY 1 PROFILE DOMAIN-CONTAINING PROTEIN"/>
    <property type="match status" value="1"/>
</dbReference>
<evidence type="ECO:0000256" key="3">
    <source>
        <dbReference type="ARBA" id="ARBA00022692"/>
    </source>
</evidence>
<reference evidence="12" key="1">
    <citation type="journal article" date="2023" name="G3 (Bethesda)">
        <title>Whole genome assembly and annotation of the endangered Caribbean coral Acropora cervicornis.</title>
        <authorList>
            <person name="Selwyn J.D."/>
            <person name="Vollmer S.V."/>
        </authorList>
    </citation>
    <scope>NUCLEOTIDE SEQUENCE</scope>
    <source>
        <strain evidence="12">K2</strain>
    </source>
</reference>
<keyword evidence="3 9" id="KW-0812">Transmembrane</keyword>
<dbReference type="AlphaFoldDB" id="A0AAD9R1C4"/>
<feature type="transmembrane region" description="Helical" evidence="10">
    <location>
        <begin position="31"/>
        <end position="55"/>
    </location>
</feature>
<evidence type="ECO:0000256" key="1">
    <source>
        <dbReference type="ARBA" id="ARBA00004651"/>
    </source>
</evidence>
<gene>
    <name evidence="12" type="ORF">P5673_004638</name>
</gene>
<evidence type="ECO:0000259" key="11">
    <source>
        <dbReference type="PROSITE" id="PS50262"/>
    </source>
</evidence>
<feature type="transmembrane region" description="Helical" evidence="10">
    <location>
        <begin position="182"/>
        <end position="204"/>
    </location>
</feature>
<dbReference type="InterPro" id="IPR000276">
    <property type="entry name" value="GPCR_Rhodpsn"/>
</dbReference>
<comment type="similarity">
    <text evidence="9">Belongs to the G-protein coupled receptor 1 family.</text>
</comment>
<feature type="transmembrane region" description="Helical" evidence="10">
    <location>
        <begin position="110"/>
        <end position="132"/>
    </location>
</feature>
<evidence type="ECO:0000313" key="13">
    <source>
        <dbReference type="Proteomes" id="UP001249851"/>
    </source>
</evidence>
<organism evidence="12 13">
    <name type="scientific">Acropora cervicornis</name>
    <name type="common">Staghorn coral</name>
    <dbReference type="NCBI Taxonomy" id="6130"/>
    <lineage>
        <taxon>Eukaryota</taxon>
        <taxon>Metazoa</taxon>
        <taxon>Cnidaria</taxon>
        <taxon>Anthozoa</taxon>
        <taxon>Hexacorallia</taxon>
        <taxon>Scleractinia</taxon>
        <taxon>Astrocoeniina</taxon>
        <taxon>Acroporidae</taxon>
        <taxon>Acropora</taxon>
    </lineage>
</organism>
<keyword evidence="6 10" id="KW-0472">Membrane</keyword>
<dbReference type="GO" id="GO:0004930">
    <property type="term" value="F:G protein-coupled receptor activity"/>
    <property type="evidence" value="ECO:0007669"/>
    <property type="project" value="UniProtKB-KW"/>
</dbReference>
<feature type="transmembrane region" description="Helical" evidence="10">
    <location>
        <begin position="234"/>
        <end position="254"/>
    </location>
</feature>
<dbReference type="PANTHER" id="PTHR24249">
    <property type="entry name" value="HISTAMINE RECEPTOR-RELATED G-PROTEIN COUPLED RECEPTOR"/>
    <property type="match status" value="1"/>
</dbReference>
<keyword evidence="2" id="KW-1003">Cell membrane</keyword>
<protein>
    <submittedName>
        <fullName evidence="12">Trace amine-associated receptor 7a</fullName>
    </submittedName>
</protein>
<dbReference type="SUPFAM" id="SSF81321">
    <property type="entry name" value="Family A G protein-coupled receptor-like"/>
    <property type="match status" value="1"/>
</dbReference>
<keyword evidence="4 10" id="KW-1133">Transmembrane helix</keyword>
<dbReference type="InterPro" id="IPR017452">
    <property type="entry name" value="GPCR_Rhodpsn_7TM"/>
</dbReference>
<evidence type="ECO:0000256" key="8">
    <source>
        <dbReference type="ARBA" id="ARBA00023224"/>
    </source>
</evidence>
<sequence>MNTNDTITCKVPDWLASSARDDDQGSLINEFMVVAVNIPFCAFAFLSNLAFIVTIAKTPSLQKPCNILLGSLAATDCLTGITTQPIFVTLRLMQLYPDSSTCSYQGNVVTAFRVCIFLTSGWSFVFLCVISFDRYYALSRPLEYRVKASNTGALLTVVLTGASWFVLTHLVLFVFAPTGGSVFGMVTSTIFIVIPTVNNIRIYVAVRRHNKVFSEEGFAERQQLVRALQTEKKMALDMAVISLFLLLSLAPSLLNNIVSIFSMEIFLIFQPWTLTAVFLNSSLNPIVYIRRNKTLRDAVRSVLFLK</sequence>
<dbReference type="Gene3D" id="1.20.1070.10">
    <property type="entry name" value="Rhodopsin 7-helix transmembrane proteins"/>
    <property type="match status" value="1"/>
</dbReference>
<comment type="caution">
    <text evidence="12">The sequence shown here is derived from an EMBL/GenBank/DDBJ whole genome shotgun (WGS) entry which is preliminary data.</text>
</comment>
<accession>A0AAD9R1C4</accession>
<dbReference type="SMART" id="SM01381">
    <property type="entry name" value="7TM_GPCR_Srsx"/>
    <property type="match status" value="1"/>
</dbReference>
<evidence type="ECO:0000256" key="7">
    <source>
        <dbReference type="ARBA" id="ARBA00023170"/>
    </source>
</evidence>
<dbReference type="PRINTS" id="PR00237">
    <property type="entry name" value="GPCRRHODOPSN"/>
</dbReference>
<keyword evidence="5 9" id="KW-0297">G-protein coupled receptor</keyword>
<dbReference type="Proteomes" id="UP001249851">
    <property type="component" value="Unassembled WGS sequence"/>
</dbReference>
<evidence type="ECO:0000256" key="9">
    <source>
        <dbReference type="RuleBase" id="RU000688"/>
    </source>
</evidence>
<dbReference type="InterPro" id="IPR050569">
    <property type="entry name" value="TAAR"/>
</dbReference>
<dbReference type="EMBL" id="JARQWQ010000007">
    <property type="protein sequence ID" value="KAK2570921.1"/>
    <property type="molecule type" value="Genomic_DNA"/>
</dbReference>
<keyword evidence="7 9" id="KW-0675">Receptor</keyword>
<dbReference type="GO" id="GO:0005886">
    <property type="term" value="C:plasma membrane"/>
    <property type="evidence" value="ECO:0007669"/>
    <property type="project" value="UniProtKB-SubCell"/>
</dbReference>
<dbReference type="PROSITE" id="PS50262">
    <property type="entry name" value="G_PROTEIN_RECEP_F1_2"/>
    <property type="match status" value="1"/>
</dbReference>
<evidence type="ECO:0000256" key="2">
    <source>
        <dbReference type="ARBA" id="ARBA00022475"/>
    </source>
</evidence>
<comment type="subcellular location">
    <subcellularLocation>
        <location evidence="1">Cell membrane</location>
        <topology evidence="1">Multi-pass membrane protein</topology>
    </subcellularLocation>
</comment>
<keyword evidence="8 9" id="KW-0807">Transducer</keyword>
<reference evidence="12" key="2">
    <citation type="journal article" date="2023" name="Science">
        <title>Genomic signatures of disease resistance in endangered staghorn corals.</title>
        <authorList>
            <person name="Vollmer S.V."/>
            <person name="Selwyn J.D."/>
            <person name="Despard B.A."/>
            <person name="Roesel C.L."/>
        </authorList>
    </citation>
    <scope>NUCLEOTIDE SEQUENCE</scope>
    <source>
        <strain evidence="12">K2</strain>
    </source>
</reference>
<evidence type="ECO:0000256" key="4">
    <source>
        <dbReference type="ARBA" id="ARBA00022989"/>
    </source>
</evidence>